<reference evidence="10 11" key="1">
    <citation type="submission" date="2015-02" db="EMBL/GenBank/DDBJ databases">
        <title>Draft Genome Sequences of Two Closely-Related Aflatoxigenic Aspergillus Species Obtained from the Cote d'Ivoire.</title>
        <authorList>
            <person name="Moore G.G."/>
            <person name="Beltz S.B."/>
            <person name="Mack B.M."/>
        </authorList>
    </citation>
    <scope>NUCLEOTIDE SEQUENCE [LARGE SCALE GENOMIC DNA]</scope>
    <source>
        <strain evidence="10 11">SRRC1432</strain>
    </source>
</reference>
<sequence>MDPEVRDPPRGSSGDDDDDDDAQARVKDESVYLTSDQSRCISSDRSSSPEAVPHLYLRVPIPSALTQLPLQSRATTAVSLTDIASYENGRDVFPPVRPLPGTLRAKASLSHLALTTPKGGSDAGDSASVRSFAPYTELGDGDNVFNDLASSDPGVVQEDSTTGLMQFPEFQADDIEDDFTGEFESVGDIGEQGENEELVLKNWKAKRKHYIILSAAGKPIWTRHGDGGLISTYVGIIQTIISFYEDSGDRLSSFTAGDTKFAVVTKGPLHLVAISRILESDTQLKLQLEALYMQILSTLTLPSLTHLFSVRPSTDLKRPLQGSETLLSTLADSFTRGSPSTLLSALECLKIRKSHRQTINNTLLKTKVSNLLYGLVVAGGRLVSVIRPKKHSLHPGDLLLLFNMIFEAEAVKAGGGESWIPVCLPGFNSSGYLYMYVSFLDLREDASSAAEDTATKEESVAIILISTDKESFFELQKMRDIFVEQMEKNGSIKIIKEAIDKGRPSTTDIVPGTVLHHFMYKSRANVQFTMSSYDLEFSSASRRRRLMSTYNNLHASVHAKHTHVKVHHCVTQSSSSFAWVTPVFELYCVAGPHANRNALAQSASKIVQWVQKEEERLFIIGGAVRPFLPSFLPSLQLSLKKYY</sequence>
<dbReference type="Proteomes" id="UP000034947">
    <property type="component" value="Unassembled WGS sequence"/>
</dbReference>
<evidence type="ECO:0000259" key="7">
    <source>
        <dbReference type="Pfam" id="PF19036"/>
    </source>
</evidence>
<dbReference type="GO" id="GO:0035658">
    <property type="term" value="C:Mon1-Ccz1 complex"/>
    <property type="evidence" value="ECO:0007669"/>
    <property type="project" value="TreeGrafter"/>
</dbReference>
<protein>
    <recommendedName>
        <fullName evidence="2 5">Vacuolar fusion protein MON1</fullName>
    </recommendedName>
</protein>
<dbReference type="InterPro" id="IPR043972">
    <property type="entry name" value="FUZ/MON1/HPS1_longin_1"/>
</dbReference>
<keyword evidence="3 5" id="KW-0967">Endosome</keyword>
<dbReference type="Pfam" id="PF19037">
    <property type="entry name" value="Fuz_longin_2"/>
    <property type="match status" value="1"/>
</dbReference>
<dbReference type="InterPro" id="IPR043971">
    <property type="entry name" value="FUZ/MON1/HPS1_longin_2"/>
</dbReference>
<dbReference type="OrthoDB" id="272411at2759"/>
<feature type="compositionally biased region" description="Low complexity" evidence="6">
    <location>
        <begin position="35"/>
        <end position="48"/>
    </location>
</feature>
<dbReference type="PRINTS" id="PR01546">
    <property type="entry name" value="YEAST73DUF"/>
</dbReference>
<feature type="domain" description="FUZ/MON1/HPS1 third Longin" evidence="9">
    <location>
        <begin position="515"/>
        <end position="614"/>
    </location>
</feature>
<dbReference type="Pfam" id="PF19038">
    <property type="entry name" value="Fuz_longin_3"/>
    <property type="match status" value="1"/>
</dbReference>
<dbReference type="GO" id="GO:0006914">
    <property type="term" value="P:autophagy"/>
    <property type="evidence" value="ECO:0007669"/>
    <property type="project" value="UniProtKB-UniRule"/>
</dbReference>
<evidence type="ECO:0000256" key="2">
    <source>
        <dbReference type="ARBA" id="ARBA00018132"/>
    </source>
</evidence>
<dbReference type="InterPro" id="IPR004353">
    <property type="entry name" value="Mon1"/>
</dbReference>
<gene>
    <name evidence="10" type="ORF">AOCH_006102</name>
</gene>
<keyword evidence="5" id="KW-0813">Transport</keyword>
<keyword evidence="5" id="KW-0072">Autophagy</keyword>
<comment type="caution">
    <text evidence="10">The sequence shown here is derived from an EMBL/GenBank/DDBJ whole genome shotgun (WGS) entry which is preliminary data.</text>
</comment>
<evidence type="ECO:0000256" key="3">
    <source>
        <dbReference type="ARBA" id="ARBA00022753"/>
    </source>
</evidence>
<dbReference type="AlphaFoldDB" id="A0A0F8XFU6"/>
<evidence type="ECO:0000256" key="1">
    <source>
        <dbReference type="ARBA" id="ARBA00004380"/>
    </source>
</evidence>
<dbReference type="GO" id="GO:0016192">
    <property type="term" value="P:vesicle-mediated transport"/>
    <property type="evidence" value="ECO:0007669"/>
    <property type="project" value="InterPro"/>
</dbReference>
<organism evidence="10 11">
    <name type="scientific">Aspergillus ochraceoroseus</name>
    <dbReference type="NCBI Taxonomy" id="138278"/>
    <lineage>
        <taxon>Eukaryota</taxon>
        <taxon>Fungi</taxon>
        <taxon>Dikarya</taxon>
        <taxon>Ascomycota</taxon>
        <taxon>Pezizomycotina</taxon>
        <taxon>Eurotiomycetes</taxon>
        <taxon>Eurotiomycetidae</taxon>
        <taxon>Eurotiales</taxon>
        <taxon>Aspergillaceae</taxon>
        <taxon>Aspergillus</taxon>
        <taxon>Aspergillus subgen. Nidulantes</taxon>
    </lineage>
</organism>
<comment type="function">
    <text evidence="5">Required for multiple vacuole delivery pathways including the cytoplasm to vacuole transport (Cvt), autophagy, pexophagy and endocytosis.</text>
</comment>
<evidence type="ECO:0000256" key="5">
    <source>
        <dbReference type="RuleBase" id="RU367048"/>
    </source>
</evidence>
<name>A0A0F8XFU6_9EURO</name>
<proteinExistence type="inferred from homology"/>
<keyword evidence="5" id="KW-0472">Membrane</keyword>
<dbReference type="Pfam" id="PF19036">
    <property type="entry name" value="Fuz_longin_1"/>
    <property type="match status" value="1"/>
</dbReference>
<comment type="function">
    <text evidence="4">In complex with CCZ1, is required for multiple vacuole delivery pathways including the cytoplasm to vacuole transport (Cvt), autophagy, pexophagy and endocytosis. The MON1-CCZ1 complex acts at the fusion of vesicles with the vacuole, through its regulation of the SNARE complex during the coordinated priming and docking stages of fusion, and particularly at the stage of tethering/docking.</text>
</comment>
<evidence type="ECO:0000313" key="11">
    <source>
        <dbReference type="Proteomes" id="UP000034947"/>
    </source>
</evidence>
<dbReference type="PANTHER" id="PTHR13027:SF7">
    <property type="entry name" value="VACUOLAR FUSION PROTEIN MON1 HOMOLOG"/>
    <property type="match status" value="1"/>
</dbReference>
<dbReference type="GO" id="GO:0032585">
    <property type="term" value="C:multivesicular body membrane"/>
    <property type="evidence" value="ECO:0007669"/>
    <property type="project" value="UniProtKB-SubCell"/>
</dbReference>
<feature type="region of interest" description="Disordered" evidence="6">
    <location>
        <begin position="1"/>
        <end position="49"/>
    </location>
</feature>
<evidence type="ECO:0000259" key="9">
    <source>
        <dbReference type="Pfam" id="PF19038"/>
    </source>
</evidence>
<dbReference type="EMBL" id="JYKN01000913">
    <property type="protein sequence ID" value="KKK22467.1"/>
    <property type="molecule type" value="Genomic_DNA"/>
</dbReference>
<comment type="subcellular location">
    <subcellularLocation>
        <location evidence="5">Endosome</location>
        <location evidence="5">Multivesicular body membrane</location>
        <topology evidence="5">Peripheral membrane protein</topology>
    </subcellularLocation>
    <subcellularLocation>
        <location evidence="1 5">Prevacuolar compartment membrane</location>
        <topology evidence="1 5">Peripheral membrane protein</topology>
    </subcellularLocation>
    <subcellularLocation>
        <location evidence="5">Vacuole membrane</location>
        <topology evidence="5">Peripheral membrane protein</topology>
    </subcellularLocation>
</comment>
<keyword evidence="5" id="KW-0653">Protein transport</keyword>
<evidence type="ECO:0000259" key="8">
    <source>
        <dbReference type="Pfam" id="PF19037"/>
    </source>
</evidence>
<evidence type="ECO:0000256" key="6">
    <source>
        <dbReference type="SAM" id="MobiDB-lite"/>
    </source>
</evidence>
<dbReference type="InterPro" id="IPR043970">
    <property type="entry name" value="FUZ/MON1/HPS1_longin_3"/>
</dbReference>
<keyword evidence="11" id="KW-1185">Reference proteome</keyword>
<evidence type="ECO:0000256" key="4">
    <source>
        <dbReference type="ARBA" id="ARBA00043892"/>
    </source>
</evidence>
<evidence type="ECO:0000313" key="10">
    <source>
        <dbReference type="EMBL" id="KKK22467.1"/>
    </source>
</evidence>
<dbReference type="VEuPathDB" id="FungiDB:P175DRAFT_0470544"/>
<feature type="domain" description="FUZ/MON1/HPS1 first Longin" evidence="7">
    <location>
        <begin position="208"/>
        <end position="330"/>
    </location>
</feature>
<dbReference type="PANTHER" id="PTHR13027">
    <property type="entry name" value="SAND PROTEIN-RELATED"/>
    <property type="match status" value="1"/>
</dbReference>
<accession>A0A0F8XFU6</accession>
<comment type="similarity">
    <text evidence="5">Belongs to the MON1/SAND family.</text>
</comment>
<dbReference type="GO" id="GO:0006623">
    <property type="term" value="P:protein targeting to vacuole"/>
    <property type="evidence" value="ECO:0007669"/>
    <property type="project" value="UniProtKB-UniRule"/>
</dbReference>
<feature type="domain" description="FUZ/MON1/HPS1 second Longin" evidence="8">
    <location>
        <begin position="370"/>
        <end position="483"/>
    </location>
</feature>
<dbReference type="GO" id="GO:0000329">
    <property type="term" value="C:fungal-type vacuole membrane"/>
    <property type="evidence" value="ECO:0007669"/>
    <property type="project" value="TreeGrafter"/>
</dbReference>
<keyword evidence="5" id="KW-0926">Vacuole</keyword>